<feature type="binding site" evidence="2">
    <location>
        <begin position="138"/>
        <end position="141"/>
    </location>
    <ligand>
        <name>GTP</name>
        <dbReference type="ChEBI" id="CHEBI:37565"/>
    </ligand>
</feature>
<feature type="binding site" evidence="2">
    <location>
        <position position="281"/>
    </location>
    <ligand>
        <name>Zn(2+)</name>
        <dbReference type="ChEBI" id="CHEBI:29105"/>
    </ligand>
</feature>
<dbReference type="EMBL" id="ASSY01000010">
    <property type="protein sequence ID" value="EOS49711.1"/>
    <property type="molecule type" value="Genomic_DNA"/>
</dbReference>
<dbReference type="Proteomes" id="UP000014204">
    <property type="component" value="Unassembled WGS sequence"/>
</dbReference>
<dbReference type="SUPFAM" id="SSF52540">
    <property type="entry name" value="P-loop containing nucleoside triphosphate hydrolases"/>
    <property type="match status" value="1"/>
</dbReference>
<dbReference type="RefSeq" id="WP_016310349.1">
    <property type="nucleotide sequence ID" value="NZ_KE159646.1"/>
</dbReference>
<dbReference type="Gene3D" id="3.40.50.300">
    <property type="entry name" value="P-loop containing nucleotide triphosphate hydrolases"/>
    <property type="match status" value="1"/>
</dbReference>
<dbReference type="CDD" id="cd01854">
    <property type="entry name" value="YjeQ_EngC"/>
    <property type="match status" value="1"/>
</dbReference>
<evidence type="ECO:0000256" key="1">
    <source>
        <dbReference type="ARBA" id="ARBA00022517"/>
    </source>
</evidence>
<feature type="binding site" evidence="2">
    <location>
        <position position="274"/>
    </location>
    <ligand>
        <name>Zn(2+)</name>
        <dbReference type="ChEBI" id="CHEBI:29105"/>
    </ligand>
</feature>
<keyword evidence="2" id="KW-0378">Hydrolase</keyword>
<evidence type="ECO:0000313" key="5">
    <source>
        <dbReference type="EMBL" id="EOS49711.1"/>
    </source>
</evidence>
<dbReference type="Gene3D" id="2.40.50.140">
    <property type="entry name" value="Nucleic acid-binding proteins"/>
    <property type="match status" value="1"/>
</dbReference>
<keyword evidence="2" id="KW-0479">Metal-binding</keyword>
<dbReference type="GeneID" id="82191539"/>
<keyword evidence="1 2" id="KW-0690">Ribosome biogenesis</keyword>
<feature type="domain" description="EngC GTPase" evidence="4">
    <location>
        <begin position="100"/>
        <end position="249"/>
    </location>
</feature>
<dbReference type="STRING" id="1235794.C811_02172"/>
<accession>R9KU02</accession>
<dbReference type="AlphaFoldDB" id="R9KU02"/>
<dbReference type="GO" id="GO:0019843">
    <property type="term" value="F:rRNA binding"/>
    <property type="evidence" value="ECO:0007669"/>
    <property type="project" value="UniProtKB-KW"/>
</dbReference>
<dbReference type="NCBIfam" id="TIGR00157">
    <property type="entry name" value="ribosome small subunit-dependent GTPase A"/>
    <property type="match status" value="1"/>
</dbReference>
<feature type="binding site" evidence="2">
    <location>
        <position position="287"/>
    </location>
    <ligand>
        <name>Zn(2+)</name>
        <dbReference type="ChEBI" id="CHEBI:29105"/>
    </ligand>
</feature>
<protein>
    <recommendedName>
        <fullName evidence="2">Small ribosomal subunit biogenesis GTPase RsgA</fullName>
        <ecNumber evidence="2">3.6.1.-</ecNumber>
    </recommendedName>
</protein>
<comment type="function">
    <text evidence="2">One of several proteins that assist in the late maturation steps of the functional core of the 30S ribosomal subunit. Helps release RbfA from mature subunits. May play a role in the assembly of ribosomal proteins into the subunit. Circularly permuted GTPase that catalyzes slow GTP hydrolysis, GTPase activity is stimulated by the 30S ribosomal subunit.</text>
</comment>
<dbReference type="PANTHER" id="PTHR32120">
    <property type="entry name" value="SMALL RIBOSOMAL SUBUNIT BIOGENESIS GTPASE RSGA"/>
    <property type="match status" value="1"/>
</dbReference>
<dbReference type="PANTHER" id="PTHR32120:SF10">
    <property type="entry name" value="SMALL RIBOSOMAL SUBUNIT BIOGENESIS GTPASE RSGA"/>
    <property type="match status" value="1"/>
</dbReference>
<organism evidence="5 6">
    <name type="scientific">Adlercreutzia caecimuris B7</name>
    <dbReference type="NCBI Taxonomy" id="1235794"/>
    <lineage>
        <taxon>Bacteria</taxon>
        <taxon>Bacillati</taxon>
        <taxon>Actinomycetota</taxon>
        <taxon>Coriobacteriia</taxon>
        <taxon>Eggerthellales</taxon>
        <taxon>Eggerthellaceae</taxon>
        <taxon>Adlercreutzia</taxon>
    </lineage>
</organism>
<keyword evidence="2" id="KW-0547">Nucleotide-binding</keyword>
<dbReference type="eggNOG" id="COG1162">
    <property type="taxonomic scope" value="Bacteria"/>
</dbReference>
<evidence type="ECO:0000256" key="3">
    <source>
        <dbReference type="SAM" id="MobiDB-lite"/>
    </source>
</evidence>
<dbReference type="InterPro" id="IPR012340">
    <property type="entry name" value="NA-bd_OB-fold"/>
</dbReference>
<feature type="binding site" evidence="2">
    <location>
        <position position="279"/>
    </location>
    <ligand>
        <name>Zn(2+)</name>
        <dbReference type="ChEBI" id="CHEBI:29105"/>
    </ligand>
</feature>
<evidence type="ECO:0000256" key="2">
    <source>
        <dbReference type="HAMAP-Rule" id="MF_01820"/>
    </source>
</evidence>
<comment type="subcellular location">
    <subcellularLocation>
        <location evidence="2">Cytoplasm</location>
    </subcellularLocation>
</comment>
<gene>
    <name evidence="2" type="primary">rsgA</name>
    <name evidence="5" type="ORF">C811_02172</name>
</gene>
<dbReference type="InterPro" id="IPR004881">
    <property type="entry name" value="Ribosome_biogen_GTPase_RsgA"/>
</dbReference>
<dbReference type="Pfam" id="PF03193">
    <property type="entry name" value="RsgA_GTPase"/>
    <property type="match status" value="1"/>
</dbReference>
<feature type="compositionally biased region" description="Basic and acidic residues" evidence="3">
    <location>
        <begin position="317"/>
        <end position="332"/>
    </location>
</feature>
<dbReference type="GO" id="GO:0005525">
    <property type="term" value="F:GTP binding"/>
    <property type="evidence" value="ECO:0007669"/>
    <property type="project" value="UniProtKB-UniRule"/>
</dbReference>
<comment type="caution">
    <text evidence="5">The sequence shown here is derived from an EMBL/GenBank/DDBJ whole genome shotgun (WGS) entry which is preliminary data.</text>
</comment>
<dbReference type="PROSITE" id="PS50936">
    <property type="entry name" value="ENGC_GTPASE"/>
    <property type="match status" value="1"/>
</dbReference>
<keyword evidence="2" id="KW-0694">RNA-binding</keyword>
<dbReference type="GO" id="GO:0046872">
    <property type="term" value="F:metal ion binding"/>
    <property type="evidence" value="ECO:0007669"/>
    <property type="project" value="UniProtKB-KW"/>
</dbReference>
<dbReference type="PATRIC" id="fig|1235794.3.peg.2141"/>
<feature type="compositionally biased region" description="Basic residues" evidence="3">
    <location>
        <begin position="333"/>
        <end position="351"/>
    </location>
</feature>
<dbReference type="Gene3D" id="1.10.40.50">
    <property type="entry name" value="Probable gtpase engc, domain 3"/>
    <property type="match status" value="1"/>
</dbReference>
<dbReference type="GO" id="GO:0003924">
    <property type="term" value="F:GTPase activity"/>
    <property type="evidence" value="ECO:0007669"/>
    <property type="project" value="UniProtKB-UniRule"/>
</dbReference>
<dbReference type="HAMAP" id="MF_01820">
    <property type="entry name" value="GTPase_RsgA"/>
    <property type="match status" value="1"/>
</dbReference>
<keyword evidence="2" id="KW-0862">Zinc</keyword>
<keyword evidence="6" id="KW-1185">Reference proteome</keyword>
<dbReference type="HOGENOM" id="CLU_033617_0_1_11"/>
<dbReference type="InterPro" id="IPR010914">
    <property type="entry name" value="RsgA_GTPase_dom"/>
</dbReference>
<comment type="similarity">
    <text evidence="2">Belongs to the TRAFAC class YlqF/YawG GTPase family. RsgA subfamily.</text>
</comment>
<evidence type="ECO:0000313" key="6">
    <source>
        <dbReference type="Proteomes" id="UP000014204"/>
    </source>
</evidence>
<feature type="region of interest" description="Disordered" evidence="3">
    <location>
        <begin position="317"/>
        <end position="351"/>
    </location>
</feature>
<sequence>MAEDLRSEGGAEEGALRTGEVVKLDRGYPLVRFPDGERLRCEHATALVKGHDQRAVIGDVVAVSVPAAHDKGVIEAIAPRTREFVRKDPTERALPQVLAANFERVIVAQPVGEVNLRRLERELVLAFETGAAVTVVLTKGDLADEAATAAVREAVESLAGPATEVLVVSEADPASVEAVRRLLAPGTTTVLIGRSGVGKSSLVNMLVGTEVLEVGAVREGDGKGRHTTVSREIVAVPGAGRIVDMPGVRGLGLWDAEAGIEAAFPDVESLAEECRFRDCTHQGEPGCAVCAAVAAGALPRTRYDSYQALCREAADVRDRREQARRLNKDKAAYSKHYRKKGAGPSRGGRRR</sequence>
<evidence type="ECO:0000259" key="4">
    <source>
        <dbReference type="PROSITE" id="PS50936"/>
    </source>
</evidence>
<keyword evidence="2" id="KW-0342">GTP-binding</keyword>
<comment type="cofactor">
    <cofactor evidence="2">
        <name>Zn(2+)</name>
        <dbReference type="ChEBI" id="CHEBI:29105"/>
    </cofactor>
    <text evidence="2">Binds 1 zinc ion per subunit.</text>
</comment>
<name>R9KU02_9ACTN</name>
<dbReference type="InterPro" id="IPR027417">
    <property type="entry name" value="P-loop_NTPase"/>
</dbReference>
<dbReference type="GO" id="GO:0005737">
    <property type="term" value="C:cytoplasm"/>
    <property type="evidence" value="ECO:0007669"/>
    <property type="project" value="UniProtKB-SubCell"/>
</dbReference>
<keyword evidence="2" id="KW-0699">rRNA-binding</keyword>
<dbReference type="EC" id="3.6.1.-" evidence="2"/>
<comment type="subunit">
    <text evidence="2">Monomer. Associates with 30S ribosomal subunit, binds 16S rRNA.</text>
</comment>
<proteinExistence type="inferred from homology"/>
<keyword evidence="2" id="KW-0963">Cytoplasm</keyword>
<reference evidence="5 6" key="1">
    <citation type="submission" date="2013-04" db="EMBL/GenBank/DDBJ databases">
        <title>The Genome Sequence of Enterorhabdus caecimuris B7.</title>
        <authorList>
            <consortium name="The Broad Institute Genomics Platform"/>
            <consortium name="The Broad Institute Genome Sequencing Center for Infectious Disease"/>
            <person name="Earl A."/>
            <person name="Xavier R."/>
            <person name="Elson C."/>
            <person name="Duck W."/>
            <person name="Walker B."/>
            <person name="Young S."/>
            <person name="Zeng Q."/>
            <person name="Gargeya S."/>
            <person name="Fitzgerald M."/>
            <person name="Haas B."/>
            <person name="Abouelleil A."/>
            <person name="Allen A.W."/>
            <person name="Alvarado L."/>
            <person name="Arachchi H.M."/>
            <person name="Berlin A.M."/>
            <person name="Chapman S.B."/>
            <person name="Gainer-Dewar J."/>
            <person name="Goldberg J."/>
            <person name="Griggs A."/>
            <person name="Gujja S."/>
            <person name="Hansen M."/>
            <person name="Howarth C."/>
            <person name="Imamovic A."/>
            <person name="Ireland A."/>
            <person name="Larimer J."/>
            <person name="McCowan C."/>
            <person name="Murphy C."/>
            <person name="Pearson M."/>
            <person name="Poon T.W."/>
            <person name="Priest M."/>
            <person name="Roberts A."/>
            <person name="Saif S."/>
            <person name="Shea T."/>
            <person name="Sisk P."/>
            <person name="Sykes S."/>
            <person name="Wortman J."/>
            <person name="Nusbaum C."/>
            <person name="Birren B."/>
        </authorList>
    </citation>
    <scope>NUCLEOTIDE SEQUENCE [LARGE SCALE GENOMIC DNA]</scope>
    <source>
        <strain evidence="5 6">B7</strain>
    </source>
</reference>
<feature type="binding site" evidence="2">
    <location>
        <begin position="193"/>
        <end position="201"/>
    </location>
    <ligand>
        <name>GTP</name>
        <dbReference type="ChEBI" id="CHEBI:37565"/>
    </ligand>
</feature>
<dbReference type="GO" id="GO:0042274">
    <property type="term" value="P:ribosomal small subunit biogenesis"/>
    <property type="evidence" value="ECO:0007669"/>
    <property type="project" value="UniProtKB-UniRule"/>
</dbReference>